<sequence>MWSFEGDFRSKPTQSLRGASKKEQKDSLLKRAQEERQKREQQRVQDASALKIQSVFRGHATRTEQHKIFQSEFDSQLQEAIKAGTIDAASLCDLIRKLIVFFHPQADGQRLVSVCQLLLKQKDEYLRWAFKDSARALLQLKQLLQLNLRHVSSIAQTSSPIAVSMRMLEVFISPATYKGVTEAYGQTSDQIVCQLLKHLIKHGYFRCMKELLDQKVPASLERSEMPPTPVAGSIFDLIMSPISFATSTADKAFSRQVLLAVCRTLLCPGFTEQVAQFLLPAMAYGKYPFPFVELVQALIIQSCDNAASTSLSPSTTAVEAQGVFLSPWLLLSVLTLGEKRLDQLDAVSAGAYLELLRMLVPLLPTPKEPDLDDSDDEDEPMVVEEESNFRNLRDVREECLRILDSPGHLKCILTCLHEMPEDDTIQRVASICHVLLSQQHVGVHKMRLLYSLAFNTKFIRNLWQTCTAVSMQTVTGSRTPLLMMLSSGLPMADRDIKRIVPLLSTFCSMFSHSLLTLHDADFYGDNMDGRSSMPFTLREMVPMSLALRNACLGIIELAHPDAKFSVNEDYRQALHKTGVLNRQQASEDEEKETRLWAFLFKVISTLVRQIHSRDSRRPFCVEGHWLAPHVSVQADKPSQIYKAQNAMFIRRPFASLRPLTKMNYDDDRPPLANREVRNLIILTELPFVVSFEERVKILQRLIQGDKEEHQGDLHNFMMGPTISVMIRRNYIYEDAFEKLSRENEPNLKLKMRVQLVNAAGLDEAGIDGGGIFREFLSELLKTGFDPNRGFFMYTADRLLYPNPKASVLVPNFTEHFFFLGRMLGKALLENMLVELPFASFFLAKILSQHSANLDIHHLQSLDPIIYKNLLYLKNYDGDVSDLGLDFTVVTEEFGETKVEELKPGGRQIAVTNDNRIEYVHLMADYRLNKQIRQHCLHFRQGMADVIKLDWLQMFSSQELQVLISGAAVPIDIGDLRRHTNYSGGFTETHPVIEMFWTVVMQFTDKQKRQLLKFVTSCSRPPLLGFKDLYPAMCIHNAGKDPDRLPTASTCMNLLKLPEFSDERTLRTKLLYAIESDSGFELS</sequence>
<dbReference type="EC" id="2.3.2.26" evidence="3"/>
<dbReference type="GO" id="GO:0061630">
    <property type="term" value="F:ubiquitin protein ligase activity"/>
    <property type="evidence" value="ECO:0007669"/>
    <property type="project" value="UniProtKB-EC"/>
</dbReference>
<feature type="active site" description="Glycyl thioester intermediate" evidence="13">
    <location>
        <position position="1050"/>
    </location>
</feature>
<evidence type="ECO:0000256" key="2">
    <source>
        <dbReference type="ARBA" id="ARBA00004906"/>
    </source>
</evidence>
<evidence type="ECO:0000256" key="8">
    <source>
        <dbReference type="ARBA" id="ARBA00061050"/>
    </source>
</evidence>
<dbReference type="CDD" id="cd00078">
    <property type="entry name" value="HECTc"/>
    <property type="match status" value="1"/>
</dbReference>
<feature type="compositionally biased region" description="Basic and acidic residues" evidence="14">
    <location>
        <begin position="20"/>
        <end position="43"/>
    </location>
</feature>
<comment type="subunit">
    <text evidence="9">Interacts with 26S proteasomes. Interacts (via the HECT domain) with UBE2D1 and, less efficiently, with UBE2L3.</text>
</comment>
<evidence type="ECO:0000256" key="7">
    <source>
        <dbReference type="ARBA" id="ARBA00022843"/>
    </source>
</evidence>
<keyword evidence="7" id="KW-0832">Ubl conjugation</keyword>
<evidence type="ECO:0000256" key="12">
    <source>
        <dbReference type="ARBA" id="ARBA00081642"/>
    </source>
</evidence>
<dbReference type="PANTHER" id="PTHR45700">
    <property type="entry name" value="UBIQUITIN-PROTEIN LIGASE E3C"/>
    <property type="match status" value="1"/>
</dbReference>
<dbReference type="PANTHER" id="PTHR45700:SF2">
    <property type="entry name" value="UBIQUITIN-PROTEIN LIGASE E3C"/>
    <property type="match status" value="1"/>
</dbReference>
<reference evidence="16 17" key="1">
    <citation type="journal article" date="2023" name="Sci. Data">
        <title>Genome assembly of the Korean intertidal mud-creeper Batillaria attramentaria.</title>
        <authorList>
            <person name="Patra A.K."/>
            <person name="Ho P.T."/>
            <person name="Jun S."/>
            <person name="Lee S.J."/>
            <person name="Kim Y."/>
            <person name="Won Y.J."/>
        </authorList>
    </citation>
    <scope>NUCLEOTIDE SEQUENCE [LARGE SCALE GENOMIC DNA]</scope>
    <source>
        <strain evidence="16">Wonlab-2016</strain>
    </source>
</reference>
<evidence type="ECO:0000256" key="13">
    <source>
        <dbReference type="PROSITE-ProRule" id="PRU00104"/>
    </source>
</evidence>
<keyword evidence="4" id="KW-1017">Isopeptide bond</keyword>
<dbReference type="PROSITE" id="PS50237">
    <property type="entry name" value="HECT"/>
    <property type="match status" value="1"/>
</dbReference>
<dbReference type="AlphaFoldDB" id="A0ABD0KMZ6"/>
<dbReference type="Proteomes" id="UP001519460">
    <property type="component" value="Unassembled WGS sequence"/>
</dbReference>
<feature type="compositionally biased region" description="Basic and acidic residues" evidence="14">
    <location>
        <begin position="1"/>
        <end position="10"/>
    </location>
</feature>
<dbReference type="FunFam" id="3.90.1750.10:FF:000014">
    <property type="entry name" value="Putative Ubiquitin-protein ligase E3C"/>
    <property type="match status" value="1"/>
</dbReference>
<keyword evidence="17" id="KW-1185">Reference proteome</keyword>
<protein>
    <recommendedName>
        <fullName evidence="10">Ubiquitin-protein ligase E3C</fullName>
        <ecNumber evidence="3">2.3.2.26</ecNumber>
    </recommendedName>
    <alternativeName>
        <fullName evidence="11">HECT-type ubiquitin transferase E3C</fullName>
    </alternativeName>
    <alternativeName>
        <fullName evidence="12">RTA-associated ubiquitin ligase</fullName>
    </alternativeName>
</protein>
<evidence type="ECO:0000313" key="16">
    <source>
        <dbReference type="EMBL" id="KAK7488482.1"/>
    </source>
</evidence>
<dbReference type="InterPro" id="IPR044611">
    <property type="entry name" value="E3A/B/C-like"/>
</dbReference>
<comment type="similarity">
    <text evidence="8">Belongs to the UBE3C family.</text>
</comment>
<comment type="caution">
    <text evidence="16">The sequence shown here is derived from an EMBL/GenBank/DDBJ whole genome shotgun (WGS) entry which is preliminary data.</text>
</comment>
<dbReference type="FunFam" id="3.30.2410.10:FF:000011">
    <property type="entry name" value="Putative Ubiquitin-protein ligase E3C"/>
    <property type="match status" value="1"/>
</dbReference>
<accession>A0ABD0KMZ6</accession>
<evidence type="ECO:0000256" key="4">
    <source>
        <dbReference type="ARBA" id="ARBA00022499"/>
    </source>
</evidence>
<organism evidence="16 17">
    <name type="scientific">Batillaria attramentaria</name>
    <dbReference type="NCBI Taxonomy" id="370345"/>
    <lineage>
        <taxon>Eukaryota</taxon>
        <taxon>Metazoa</taxon>
        <taxon>Spiralia</taxon>
        <taxon>Lophotrochozoa</taxon>
        <taxon>Mollusca</taxon>
        <taxon>Gastropoda</taxon>
        <taxon>Caenogastropoda</taxon>
        <taxon>Sorbeoconcha</taxon>
        <taxon>Cerithioidea</taxon>
        <taxon>Batillariidae</taxon>
        <taxon>Batillaria</taxon>
    </lineage>
</organism>
<evidence type="ECO:0000259" key="15">
    <source>
        <dbReference type="PROSITE" id="PS50237"/>
    </source>
</evidence>
<gene>
    <name evidence="16" type="ORF">BaRGS_00020267</name>
</gene>
<dbReference type="SMART" id="SM00119">
    <property type="entry name" value="HECTc"/>
    <property type="match status" value="1"/>
</dbReference>
<evidence type="ECO:0000256" key="10">
    <source>
        <dbReference type="ARBA" id="ARBA00067506"/>
    </source>
</evidence>
<evidence type="ECO:0000256" key="1">
    <source>
        <dbReference type="ARBA" id="ARBA00000885"/>
    </source>
</evidence>
<evidence type="ECO:0000313" key="17">
    <source>
        <dbReference type="Proteomes" id="UP001519460"/>
    </source>
</evidence>
<comment type="catalytic activity">
    <reaction evidence="1">
        <text>S-ubiquitinyl-[E2 ubiquitin-conjugating enzyme]-L-cysteine + [acceptor protein]-L-lysine = [E2 ubiquitin-conjugating enzyme]-L-cysteine + N(6)-ubiquitinyl-[acceptor protein]-L-lysine.</text>
        <dbReference type="EC" id="2.3.2.26"/>
    </reaction>
</comment>
<feature type="domain" description="HECT" evidence="15">
    <location>
        <begin position="743"/>
        <end position="1082"/>
    </location>
</feature>
<dbReference type="InterPro" id="IPR035983">
    <property type="entry name" value="Hect_E3_ubiquitin_ligase"/>
</dbReference>
<dbReference type="EMBL" id="JACVVK020000150">
    <property type="protein sequence ID" value="KAK7488482.1"/>
    <property type="molecule type" value="Genomic_DNA"/>
</dbReference>
<evidence type="ECO:0000256" key="3">
    <source>
        <dbReference type="ARBA" id="ARBA00012485"/>
    </source>
</evidence>
<dbReference type="FunFam" id="3.30.2160.10:FF:000002">
    <property type="entry name" value="Putative Ubiquitin-protein ligase E3C"/>
    <property type="match status" value="1"/>
</dbReference>
<dbReference type="Gene3D" id="3.30.2410.10">
    <property type="entry name" value="Hect, E3 ligase catalytic domain"/>
    <property type="match status" value="1"/>
</dbReference>
<name>A0ABD0KMZ6_9CAEN</name>
<dbReference type="Gene3D" id="3.30.2160.10">
    <property type="entry name" value="Hect, E3 ligase catalytic domain"/>
    <property type="match status" value="1"/>
</dbReference>
<feature type="region of interest" description="Disordered" evidence="14">
    <location>
        <begin position="1"/>
        <end position="43"/>
    </location>
</feature>
<dbReference type="InterPro" id="IPR000569">
    <property type="entry name" value="HECT_dom"/>
</dbReference>
<dbReference type="SUPFAM" id="SSF56204">
    <property type="entry name" value="Hect, E3 ligase catalytic domain"/>
    <property type="match status" value="1"/>
</dbReference>
<dbReference type="CDD" id="cd23767">
    <property type="entry name" value="IQCD"/>
    <property type="match status" value="1"/>
</dbReference>
<proteinExistence type="inferred from homology"/>
<dbReference type="Pfam" id="PF00632">
    <property type="entry name" value="HECT"/>
    <property type="match status" value="1"/>
</dbReference>
<keyword evidence="6 13" id="KW-0833">Ubl conjugation pathway</keyword>
<evidence type="ECO:0000256" key="11">
    <source>
        <dbReference type="ARBA" id="ARBA00077269"/>
    </source>
</evidence>
<evidence type="ECO:0000256" key="14">
    <source>
        <dbReference type="SAM" id="MobiDB-lite"/>
    </source>
</evidence>
<evidence type="ECO:0000256" key="5">
    <source>
        <dbReference type="ARBA" id="ARBA00022679"/>
    </source>
</evidence>
<evidence type="ECO:0000256" key="6">
    <source>
        <dbReference type="ARBA" id="ARBA00022786"/>
    </source>
</evidence>
<comment type="pathway">
    <text evidence="2">Protein modification; protein ubiquitination.</text>
</comment>
<keyword evidence="5" id="KW-0808">Transferase</keyword>
<evidence type="ECO:0000256" key="9">
    <source>
        <dbReference type="ARBA" id="ARBA00063372"/>
    </source>
</evidence>
<dbReference type="Gene3D" id="3.90.1750.10">
    <property type="entry name" value="Hect, E3 ligase catalytic domains"/>
    <property type="match status" value="1"/>
</dbReference>
<dbReference type="PROSITE" id="PS50096">
    <property type="entry name" value="IQ"/>
    <property type="match status" value="1"/>
</dbReference>